<dbReference type="PANTHER" id="PTHR14511:SF7">
    <property type="entry name" value="RETINOIC ACID-INDUCED PROTEIN 3"/>
    <property type="match status" value="1"/>
</dbReference>
<comment type="subcellular location">
    <subcellularLocation>
        <location evidence="1">Membrane</location>
        <topology evidence="1">Multi-pass membrane protein</topology>
    </subcellularLocation>
</comment>
<reference evidence="10" key="1">
    <citation type="submission" date="2022-07" db="EMBL/GenBank/DDBJ databases">
        <title>Chromosome-level genome of Muraenolepis orangiensis.</title>
        <authorList>
            <person name="Kim J."/>
        </authorList>
    </citation>
    <scope>NUCLEOTIDE SEQUENCE</scope>
    <source>
        <strain evidence="10">KU_S4_2022</strain>
        <tissue evidence="10">Muscle</tissue>
    </source>
</reference>
<feature type="transmembrane region" description="Helical" evidence="7">
    <location>
        <begin position="269"/>
        <end position="289"/>
    </location>
</feature>
<organism evidence="10 11">
    <name type="scientific">Muraenolepis orangiensis</name>
    <name type="common">Patagonian moray cod</name>
    <dbReference type="NCBI Taxonomy" id="630683"/>
    <lineage>
        <taxon>Eukaryota</taxon>
        <taxon>Metazoa</taxon>
        <taxon>Chordata</taxon>
        <taxon>Craniata</taxon>
        <taxon>Vertebrata</taxon>
        <taxon>Euteleostomi</taxon>
        <taxon>Actinopterygii</taxon>
        <taxon>Neopterygii</taxon>
        <taxon>Teleostei</taxon>
        <taxon>Neoteleostei</taxon>
        <taxon>Acanthomorphata</taxon>
        <taxon>Zeiogadaria</taxon>
        <taxon>Gadariae</taxon>
        <taxon>Gadiformes</taxon>
        <taxon>Muraenolepidoidei</taxon>
        <taxon>Muraenolepididae</taxon>
        <taxon>Muraenolepis</taxon>
    </lineage>
</organism>
<feature type="domain" description="G-protein coupled receptors family 3 profile" evidence="9">
    <location>
        <begin position="75"/>
        <end position="322"/>
    </location>
</feature>
<accession>A0A9Q0E876</accession>
<dbReference type="GO" id="GO:0030295">
    <property type="term" value="F:protein kinase activator activity"/>
    <property type="evidence" value="ECO:0007669"/>
    <property type="project" value="TreeGrafter"/>
</dbReference>
<feature type="transmembrane region" description="Helical" evidence="7">
    <location>
        <begin position="157"/>
        <end position="183"/>
    </location>
</feature>
<evidence type="ECO:0000256" key="5">
    <source>
        <dbReference type="ARBA" id="ARBA00023136"/>
    </source>
</evidence>
<keyword evidence="4 7" id="KW-1133">Transmembrane helix</keyword>
<evidence type="ECO:0000256" key="3">
    <source>
        <dbReference type="ARBA" id="ARBA00022692"/>
    </source>
</evidence>
<dbReference type="GO" id="GO:0005886">
    <property type="term" value="C:plasma membrane"/>
    <property type="evidence" value="ECO:0007669"/>
    <property type="project" value="TreeGrafter"/>
</dbReference>
<dbReference type="OrthoDB" id="8701926at2759"/>
<dbReference type="GO" id="GO:0070062">
    <property type="term" value="C:extracellular exosome"/>
    <property type="evidence" value="ECO:0007669"/>
    <property type="project" value="TreeGrafter"/>
</dbReference>
<comment type="similarity">
    <text evidence="2">Belongs to the G-protein coupled receptor 3 family.</text>
</comment>
<dbReference type="Pfam" id="PF00003">
    <property type="entry name" value="7tm_3"/>
    <property type="match status" value="1"/>
</dbReference>
<evidence type="ECO:0000313" key="11">
    <source>
        <dbReference type="Proteomes" id="UP001148018"/>
    </source>
</evidence>
<keyword evidence="8" id="KW-0732">Signal</keyword>
<feature type="region of interest" description="Disordered" evidence="6">
    <location>
        <begin position="32"/>
        <end position="53"/>
    </location>
</feature>
<feature type="transmembrane region" description="Helical" evidence="7">
    <location>
        <begin position="309"/>
        <end position="332"/>
    </location>
</feature>
<name>A0A9Q0E876_9TELE</name>
<keyword evidence="11" id="KW-1185">Reference proteome</keyword>
<feature type="compositionally biased region" description="Polar residues" evidence="6">
    <location>
        <begin position="413"/>
        <end position="431"/>
    </location>
</feature>
<feature type="transmembrane region" description="Helical" evidence="7">
    <location>
        <begin position="119"/>
        <end position="145"/>
    </location>
</feature>
<evidence type="ECO:0000256" key="8">
    <source>
        <dbReference type="SAM" id="SignalP"/>
    </source>
</evidence>
<evidence type="ECO:0000256" key="6">
    <source>
        <dbReference type="SAM" id="MobiDB-lite"/>
    </source>
</evidence>
<dbReference type="GO" id="GO:0004930">
    <property type="term" value="F:G protein-coupled receptor activity"/>
    <property type="evidence" value="ECO:0007669"/>
    <property type="project" value="InterPro"/>
</dbReference>
<evidence type="ECO:0000259" key="9">
    <source>
        <dbReference type="Pfam" id="PF00003"/>
    </source>
</evidence>
<comment type="caution">
    <text evidence="10">The sequence shown here is derived from an EMBL/GenBank/DDBJ whole genome shotgun (WGS) entry which is preliminary data.</text>
</comment>
<dbReference type="EMBL" id="JANIIK010000047">
    <property type="protein sequence ID" value="KAJ3600858.1"/>
    <property type="molecule type" value="Genomic_DNA"/>
</dbReference>
<feature type="transmembrane region" description="Helical" evidence="7">
    <location>
        <begin position="225"/>
        <end position="248"/>
    </location>
</feature>
<dbReference type="Proteomes" id="UP001148018">
    <property type="component" value="Unassembled WGS sequence"/>
</dbReference>
<dbReference type="InterPro" id="IPR017978">
    <property type="entry name" value="GPCR_3_C"/>
</dbReference>
<evidence type="ECO:0000313" key="10">
    <source>
        <dbReference type="EMBL" id="KAJ3600858.1"/>
    </source>
</evidence>
<dbReference type="GO" id="GO:0043235">
    <property type="term" value="C:receptor complex"/>
    <property type="evidence" value="ECO:0007669"/>
    <property type="project" value="TreeGrafter"/>
</dbReference>
<evidence type="ECO:0000256" key="1">
    <source>
        <dbReference type="ARBA" id="ARBA00004141"/>
    </source>
</evidence>
<sequence>MAFSSLKPSSPLPHLMLFLFLILHGLQPAVSQTTESSNSTSSTPPTSSPPDSTVQDVVWGCGAGLDPTYRYLCDRQAVWGLVLEAVASLGFLLSAGLLLGLLLWVLCTCSSSRRQRSGLGGTLASMSLFLLATAGLFALTFAFIIRLTPQTCPVRLFLFGVLFSLALSCLLARGMALLGFAAARGWGEPALALGLFAVQVVIAAEWLLVVLVRDERPCEYSQDEFVMLQIYVLCLLATGLLLSLHCVFRSCRSYGYTGGSGRWQGRTRAAMLFLTLLLSTAIWVVWIVMVTWGNDRIGQRPRWDDPVLSIVLVANGWVFLLGHGLAQVTLFCQEEARAKEGPLSFAGWTSPNADIPGLGSQKEGQENGCFENDGGAKKGRRPGREPALQSPYESGFSMTEIDTERDYTIPRPQATNTSHDQYYTHNVNNSA</sequence>
<dbReference type="InterPro" id="IPR051753">
    <property type="entry name" value="RA-inducible_GPCR3"/>
</dbReference>
<proteinExistence type="inferred from homology"/>
<protein>
    <recommendedName>
        <fullName evidence="9">G-protein coupled receptors family 3 profile domain-containing protein</fullName>
    </recommendedName>
</protein>
<evidence type="ECO:0000256" key="4">
    <source>
        <dbReference type="ARBA" id="ARBA00022989"/>
    </source>
</evidence>
<feature type="chain" id="PRO_5040355188" description="G-protein coupled receptors family 3 profile domain-containing protein" evidence="8">
    <location>
        <begin position="32"/>
        <end position="431"/>
    </location>
</feature>
<dbReference type="AlphaFoldDB" id="A0A9Q0E876"/>
<feature type="transmembrane region" description="Helical" evidence="7">
    <location>
        <begin position="190"/>
        <end position="213"/>
    </location>
</feature>
<evidence type="ECO:0000256" key="7">
    <source>
        <dbReference type="SAM" id="Phobius"/>
    </source>
</evidence>
<keyword evidence="3 7" id="KW-0812">Transmembrane</keyword>
<keyword evidence="5 7" id="KW-0472">Membrane</keyword>
<feature type="transmembrane region" description="Helical" evidence="7">
    <location>
        <begin position="85"/>
        <end position="107"/>
    </location>
</feature>
<feature type="signal peptide" evidence="8">
    <location>
        <begin position="1"/>
        <end position="31"/>
    </location>
</feature>
<evidence type="ECO:0000256" key="2">
    <source>
        <dbReference type="ARBA" id="ARBA00007242"/>
    </source>
</evidence>
<dbReference type="PANTHER" id="PTHR14511">
    <property type="entry name" value="G PROTEIN COUPLED RECEPTOR, CLASS C, GROUP 5"/>
    <property type="match status" value="1"/>
</dbReference>
<gene>
    <name evidence="10" type="ORF">NHX12_031833</name>
</gene>
<feature type="region of interest" description="Disordered" evidence="6">
    <location>
        <begin position="356"/>
        <end position="431"/>
    </location>
</feature>